<dbReference type="Proteomes" id="UP000639396">
    <property type="component" value="Unassembled WGS sequence"/>
</dbReference>
<protein>
    <submittedName>
        <fullName evidence="1">Uncharacterized protein</fullName>
    </submittedName>
</protein>
<dbReference type="RefSeq" id="WP_190927456.1">
    <property type="nucleotide sequence ID" value="NZ_JACXJA010000012.1"/>
</dbReference>
<dbReference type="EMBL" id="JACXJA010000012">
    <property type="protein sequence ID" value="MBD2862481.1"/>
    <property type="molecule type" value="Genomic_DNA"/>
</dbReference>
<reference evidence="1" key="1">
    <citation type="submission" date="2020-09" db="EMBL/GenBank/DDBJ databases">
        <title>A novel bacterium of genus Paenibacillus, isolated from South China Sea.</title>
        <authorList>
            <person name="Huang H."/>
            <person name="Mo K."/>
            <person name="Hu Y."/>
        </authorList>
    </citation>
    <scope>NUCLEOTIDE SEQUENCE</scope>
    <source>
        <strain evidence="1">IB182363</strain>
    </source>
</reference>
<sequence length="68" mass="7705">MNIQWQLPDNSTWETNVPSINQLLFALEVVDAVSIQGVSYQTVQKQLVVQDDHIYVAVSLVHRMAEGH</sequence>
<comment type="caution">
    <text evidence="1">The sequence shown here is derived from an EMBL/GenBank/DDBJ whole genome shotgun (WGS) entry which is preliminary data.</text>
</comment>
<accession>A0A927CAJ9</accession>
<keyword evidence="2" id="KW-1185">Reference proteome</keyword>
<dbReference type="AlphaFoldDB" id="A0A927CAJ9"/>
<evidence type="ECO:0000313" key="1">
    <source>
        <dbReference type="EMBL" id="MBD2862481.1"/>
    </source>
</evidence>
<name>A0A927CAJ9_9BACL</name>
<proteinExistence type="predicted"/>
<gene>
    <name evidence="1" type="ORF">IDH45_10850</name>
</gene>
<organism evidence="1 2">
    <name type="scientific">Paenibacillus oceani</name>
    <dbReference type="NCBI Taxonomy" id="2772510"/>
    <lineage>
        <taxon>Bacteria</taxon>
        <taxon>Bacillati</taxon>
        <taxon>Bacillota</taxon>
        <taxon>Bacilli</taxon>
        <taxon>Bacillales</taxon>
        <taxon>Paenibacillaceae</taxon>
        <taxon>Paenibacillus</taxon>
    </lineage>
</organism>
<evidence type="ECO:0000313" key="2">
    <source>
        <dbReference type="Proteomes" id="UP000639396"/>
    </source>
</evidence>